<feature type="domain" description="Glutamine amidotransferase" evidence="2">
    <location>
        <begin position="101"/>
        <end position="211"/>
    </location>
</feature>
<dbReference type="OMA" id="VHVWGTS"/>
<dbReference type="SUPFAM" id="SSF52317">
    <property type="entry name" value="Class I glutamine amidotransferase-like"/>
    <property type="match status" value="1"/>
</dbReference>
<dbReference type="Proteomes" id="UP000036987">
    <property type="component" value="Unassembled WGS sequence"/>
</dbReference>
<proteinExistence type="inferred from homology"/>
<dbReference type="PANTHER" id="PTHR42695:SF5">
    <property type="entry name" value="GLUTAMINE AMIDOTRANSFERASE YLR126C-RELATED"/>
    <property type="match status" value="1"/>
</dbReference>
<evidence type="ECO:0000313" key="3">
    <source>
        <dbReference type="EMBL" id="KMZ66892.1"/>
    </source>
</evidence>
<reference evidence="4" key="1">
    <citation type="journal article" date="2016" name="Nature">
        <title>The genome of the seagrass Zostera marina reveals angiosperm adaptation to the sea.</title>
        <authorList>
            <person name="Olsen J.L."/>
            <person name="Rouze P."/>
            <person name="Verhelst B."/>
            <person name="Lin Y.-C."/>
            <person name="Bayer T."/>
            <person name="Collen J."/>
            <person name="Dattolo E."/>
            <person name="De Paoli E."/>
            <person name="Dittami S."/>
            <person name="Maumus F."/>
            <person name="Michel G."/>
            <person name="Kersting A."/>
            <person name="Lauritano C."/>
            <person name="Lohaus R."/>
            <person name="Toepel M."/>
            <person name="Tonon T."/>
            <person name="Vanneste K."/>
            <person name="Amirebrahimi M."/>
            <person name="Brakel J."/>
            <person name="Bostroem C."/>
            <person name="Chovatia M."/>
            <person name="Grimwood J."/>
            <person name="Jenkins J.W."/>
            <person name="Jueterbock A."/>
            <person name="Mraz A."/>
            <person name="Stam W.T."/>
            <person name="Tice H."/>
            <person name="Bornberg-Bauer E."/>
            <person name="Green P.J."/>
            <person name="Pearson G.A."/>
            <person name="Procaccini G."/>
            <person name="Duarte C.M."/>
            <person name="Schmutz J."/>
            <person name="Reusch T.B.H."/>
            <person name="Van de Peer Y."/>
        </authorList>
    </citation>
    <scope>NUCLEOTIDE SEQUENCE [LARGE SCALE GENOMIC DNA]</scope>
    <source>
        <strain evidence="4">cv. Finnish</strain>
    </source>
</reference>
<gene>
    <name evidence="3" type="ORF">ZOSMA_283G00150</name>
</gene>
<dbReference type="PANTHER" id="PTHR42695">
    <property type="entry name" value="GLUTAMINE AMIDOTRANSFERASE YLR126C-RELATED"/>
    <property type="match status" value="1"/>
</dbReference>
<evidence type="ECO:0000313" key="4">
    <source>
        <dbReference type="Proteomes" id="UP000036987"/>
    </source>
</evidence>
<organism evidence="3 4">
    <name type="scientific">Zostera marina</name>
    <name type="common">Eelgrass</name>
    <dbReference type="NCBI Taxonomy" id="29655"/>
    <lineage>
        <taxon>Eukaryota</taxon>
        <taxon>Viridiplantae</taxon>
        <taxon>Streptophyta</taxon>
        <taxon>Embryophyta</taxon>
        <taxon>Tracheophyta</taxon>
        <taxon>Spermatophyta</taxon>
        <taxon>Magnoliopsida</taxon>
        <taxon>Liliopsida</taxon>
        <taxon>Zosteraceae</taxon>
        <taxon>Zostera</taxon>
    </lineage>
</organism>
<keyword evidence="3" id="KW-0808">Transferase</keyword>
<dbReference type="GO" id="GO:0016740">
    <property type="term" value="F:transferase activity"/>
    <property type="evidence" value="ECO:0007669"/>
    <property type="project" value="UniProtKB-KW"/>
</dbReference>
<dbReference type="InterPro" id="IPR029062">
    <property type="entry name" value="Class_I_gatase-like"/>
</dbReference>
<comment type="caution">
    <text evidence="3">The sequence shown here is derived from an EMBL/GenBank/DDBJ whole genome shotgun (WGS) entry which is preliminary data.</text>
</comment>
<evidence type="ECO:0000256" key="1">
    <source>
        <dbReference type="ARBA" id="ARBA00011083"/>
    </source>
</evidence>
<keyword evidence="4" id="KW-1185">Reference proteome</keyword>
<keyword evidence="3" id="KW-0315">Glutamine amidotransferase</keyword>
<comment type="similarity">
    <text evidence="1">Belongs to the peptidase C26 family.</text>
</comment>
<sequence length="260" mass="28903">MMISESEYHQAAQAEKQCRFAVLKTGAATEYTESNYGGYGMLMVDRFKDGDYLQNEKWDVFSVLDDDFSFLDDHSMYDGFVITGSESDAHSEDVPWILRLCDALKFLHSQKKRLLGICFGHQILARALGGSTGRSPVSVGWEIGIKSLKIDTNAVADLYGLKDFESDIHVFESHRDQACGVVLASSSKTGIEIFGIGGEVLGMQCHPEFSKDIIMDIIQKHYSKQNITVQVASEAIKSVQEKEANLPAIIKLCKNFLKKG</sequence>
<dbReference type="AlphaFoldDB" id="A0A0K9PF63"/>
<dbReference type="OrthoDB" id="92161at2759"/>
<dbReference type="GO" id="GO:0005829">
    <property type="term" value="C:cytosol"/>
    <property type="evidence" value="ECO:0000318"/>
    <property type="project" value="GO_Central"/>
</dbReference>
<dbReference type="InterPro" id="IPR017926">
    <property type="entry name" value="GATASE"/>
</dbReference>
<dbReference type="PROSITE" id="PS51273">
    <property type="entry name" value="GATASE_TYPE_1"/>
    <property type="match status" value="1"/>
</dbReference>
<dbReference type="STRING" id="29655.A0A0K9PF63"/>
<dbReference type="CDD" id="cd01741">
    <property type="entry name" value="GATase1_1"/>
    <property type="match status" value="1"/>
</dbReference>
<evidence type="ECO:0000259" key="2">
    <source>
        <dbReference type="Pfam" id="PF00117"/>
    </source>
</evidence>
<dbReference type="Gene3D" id="3.40.50.880">
    <property type="match status" value="1"/>
</dbReference>
<protein>
    <submittedName>
        <fullName evidence="3">Glutamine amidotransferase class-I family protein, expressed</fullName>
    </submittedName>
</protein>
<dbReference type="InterPro" id="IPR044992">
    <property type="entry name" value="ChyE-like"/>
</dbReference>
<dbReference type="Pfam" id="PF00117">
    <property type="entry name" value="GATase"/>
    <property type="match status" value="1"/>
</dbReference>
<name>A0A0K9PF63_ZOSMR</name>
<dbReference type="EMBL" id="LFYR01000940">
    <property type="protein sequence ID" value="KMZ66892.1"/>
    <property type="molecule type" value="Genomic_DNA"/>
</dbReference>
<accession>A0A0K9PF63</accession>